<dbReference type="Proteomes" id="UP000647235">
    <property type="component" value="Unassembled WGS sequence"/>
</dbReference>
<reference evidence="1 2" key="1">
    <citation type="submission" date="2020-08" db="EMBL/GenBank/DDBJ databases">
        <title>Genome public.</title>
        <authorList>
            <person name="Liu C."/>
            <person name="Sun Q."/>
        </authorList>
    </citation>
    <scope>NUCLEOTIDE SEQUENCE [LARGE SCALE GENOMIC DNA]</scope>
    <source>
        <strain evidence="1 2">NSJ-36</strain>
    </source>
</reference>
<keyword evidence="2" id="KW-1185">Reference proteome</keyword>
<proteinExistence type="predicted"/>
<name>A0ABR7EX06_9FIRM</name>
<sequence>MRFERSRKHMIDFIFPLTLLLVFAVSALIVLLLSARIYAAQTEQADKNYQTTTPLSYITEKFRANDTYGVVSVEKREGRECLAFHMPADTSADNNGNTDTTGYTTYLYTDGGWLKELVVRDDADASLKAGKKVIEARDLTVTRKKNGLYRIMITEKNGTQVSRLLAERSHS</sequence>
<gene>
    <name evidence="1" type="ORF">H8S07_11570</name>
</gene>
<dbReference type="InterPro" id="IPR032340">
    <property type="entry name" value="DUF4860"/>
</dbReference>
<evidence type="ECO:0000313" key="2">
    <source>
        <dbReference type="Proteomes" id="UP000647235"/>
    </source>
</evidence>
<protein>
    <submittedName>
        <fullName evidence="1">DUF4860 domain-containing protein</fullName>
    </submittedName>
</protein>
<dbReference type="RefSeq" id="WP_021861488.1">
    <property type="nucleotide sequence ID" value="NZ_JACOOY010000016.1"/>
</dbReference>
<dbReference type="EMBL" id="JACOOY010000016">
    <property type="protein sequence ID" value="MBC5665891.1"/>
    <property type="molecule type" value="Genomic_DNA"/>
</dbReference>
<dbReference type="Pfam" id="PF16152">
    <property type="entry name" value="DUF4860"/>
    <property type="match status" value="1"/>
</dbReference>
<evidence type="ECO:0000313" key="1">
    <source>
        <dbReference type="EMBL" id="MBC5665891.1"/>
    </source>
</evidence>
<accession>A0ABR7EX06</accession>
<comment type="caution">
    <text evidence="1">The sequence shown here is derived from an EMBL/GenBank/DDBJ whole genome shotgun (WGS) entry which is preliminary data.</text>
</comment>
<organism evidence="1 2">
    <name type="scientific">Dorea hominis</name>
    <dbReference type="NCBI Taxonomy" id="2763040"/>
    <lineage>
        <taxon>Bacteria</taxon>
        <taxon>Bacillati</taxon>
        <taxon>Bacillota</taxon>
        <taxon>Clostridia</taxon>
        <taxon>Lachnospirales</taxon>
        <taxon>Lachnospiraceae</taxon>
        <taxon>Dorea</taxon>
    </lineage>
</organism>